<feature type="transmembrane region" description="Helical" evidence="1">
    <location>
        <begin position="226"/>
        <end position="250"/>
    </location>
</feature>
<dbReference type="RefSeq" id="XP_009031163.1">
    <property type="nucleotide sequence ID" value="XM_009032915.1"/>
</dbReference>
<dbReference type="EMBL" id="AMQM01002307">
    <property type="status" value="NOT_ANNOTATED_CDS"/>
    <property type="molecule type" value="Genomic_DNA"/>
</dbReference>
<feature type="transmembrane region" description="Helical" evidence="1">
    <location>
        <begin position="617"/>
        <end position="641"/>
    </location>
</feature>
<dbReference type="EMBL" id="KB097753">
    <property type="protein sequence ID" value="ESN90613.1"/>
    <property type="molecule type" value="Genomic_DNA"/>
</dbReference>
<accession>T1G0B6</accession>
<feature type="transmembrane region" description="Helical" evidence="1">
    <location>
        <begin position="186"/>
        <end position="206"/>
    </location>
</feature>
<dbReference type="GeneID" id="20214514"/>
<dbReference type="GO" id="GO:0036038">
    <property type="term" value="C:MKS complex"/>
    <property type="evidence" value="ECO:0007669"/>
    <property type="project" value="InterPro"/>
</dbReference>
<dbReference type="Pfam" id="PF09773">
    <property type="entry name" value="Meckelin"/>
    <property type="match status" value="1"/>
</dbReference>
<dbReference type="InterPro" id="IPR019170">
    <property type="entry name" value="Meckelin"/>
</dbReference>
<keyword evidence="1" id="KW-0472">Membrane</keyword>
<evidence type="ECO:0008006" key="5">
    <source>
        <dbReference type="Google" id="ProtNLM"/>
    </source>
</evidence>
<evidence type="ECO:0000313" key="4">
    <source>
        <dbReference type="Proteomes" id="UP000015101"/>
    </source>
</evidence>
<reference evidence="2 4" key="2">
    <citation type="journal article" date="2013" name="Nature">
        <title>Insights into bilaterian evolution from three spiralian genomes.</title>
        <authorList>
            <person name="Simakov O."/>
            <person name="Marletaz F."/>
            <person name="Cho S.J."/>
            <person name="Edsinger-Gonzales E."/>
            <person name="Havlak P."/>
            <person name="Hellsten U."/>
            <person name="Kuo D.H."/>
            <person name="Larsson T."/>
            <person name="Lv J."/>
            <person name="Arendt D."/>
            <person name="Savage R."/>
            <person name="Osoegawa K."/>
            <person name="de Jong P."/>
            <person name="Grimwood J."/>
            <person name="Chapman J.A."/>
            <person name="Shapiro H."/>
            <person name="Aerts A."/>
            <person name="Otillar R.P."/>
            <person name="Terry A.Y."/>
            <person name="Boore J.L."/>
            <person name="Grigoriev I.V."/>
            <person name="Lindberg D.R."/>
            <person name="Seaver E.C."/>
            <person name="Weisblat D.A."/>
            <person name="Putnam N.H."/>
            <person name="Rokhsar D.S."/>
        </authorList>
    </citation>
    <scope>NUCLEOTIDE SEQUENCE</scope>
</reference>
<dbReference type="GO" id="GO:0035869">
    <property type="term" value="C:ciliary transition zone"/>
    <property type="evidence" value="ECO:0000318"/>
    <property type="project" value="GO_Central"/>
</dbReference>
<evidence type="ECO:0000256" key="1">
    <source>
        <dbReference type="SAM" id="Phobius"/>
    </source>
</evidence>
<dbReference type="InParanoid" id="T1G0B6"/>
<protein>
    <recommendedName>
        <fullName evidence="5">Meckelin</fullName>
    </recommendedName>
</protein>
<feature type="transmembrane region" description="Helical" evidence="1">
    <location>
        <begin position="271"/>
        <end position="291"/>
    </location>
</feature>
<dbReference type="Proteomes" id="UP000015101">
    <property type="component" value="Unassembled WGS sequence"/>
</dbReference>
<dbReference type="AlphaFoldDB" id="T1G0B6"/>
<dbReference type="EnsemblMetazoa" id="HelroT70743">
    <property type="protein sequence ID" value="HelroP70743"/>
    <property type="gene ID" value="HelroG70743"/>
</dbReference>
<dbReference type="GO" id="GO:0060271">
    <property type="term" value="P:cilium assembly"/>
    <property type="evidence" value="ECO:0000318"/>
    <property type="project" value="GO_Central"/>
</dbReference>
<dbReference type="STRING" id="6412.T1G0B6"/>
<reference evidence="4" key="1">
    <citation type="submission" date="2012-12" db="EMBL/GenBank/DDBJ databases">
        <authorList>
            <person name="Hellsten U."/>
            <person name="Grimwood J."/>
            <person name="Chapman J.A."/>
            <person name="Shapiro H."/>
            <person name="Aerts A."/>
            <person name="Otillar R.P."/>
            <person name="Terry A.Y."/>
            <person name="Boore J.L."/>
            <person name="Simakov O."/>
            <person name="Marletaz F."/>
            <person name="Cho S.-J."/>
            <person name="Edsinger-Gonzales E."/>
            <person name="Havlak P."/>
            <person name="Kuo D.-H."/>
            <person name="Larsson T."/>
            <person name="Lv J."/>
            <person name="Arendt D."/>
            <person name="Savage R."/>
            <person name="Osoegawa K."/>
            <person name="de Jong P."/>
            <person name="Lindberg D.R."/>
            <person name="Seaver E.C."/>
            <person name="Weisblat D.A."/>
            <person name="Putnam N.H."/>
            <person name="Grigoriev I.V."/>
            <person name="Rokhsar D.S."/>
        </authorList>
    </citation>
    <scope>NUCLEOTIDE SEQUENCE</scope>
</reference>
<evidence type="ECO:0000313" key="3">
    <source>
        <dbReference type="EnsemblMetazoa" id="HelroP70743"/>
    </source>
</evidence>
<feature type="transmembrane region" description="Helical" evidence="1">
    <location>
        <begin position="351"/>
        <end position="369"/>
    </location>
</feature>
<feature type="transmembrane region" description="Helical" evidence="1">
    <location>
        <begin position="405"/>
        <end position="426"/>
    </location>
</feature>
<evidence type="ECO:0000313" key="2">
    <source>
        <dbReference type="EMBL" id="ESN90613.1"/>
    </source>
</evidence>
<dbReference type="OrthoDB" id="419138at2759"/>
<keyword evidence="4" id="KW-1185">Reference proteome</keyword>
<organism evidence="3 4">
    <name type="scientific">Helobdella robusta</name>
    <name type="common">Californian leech</name>
    <dbReference type="NCBI Taxonomy" id="6412"/>
    <lineage>
        <taxon>Eukaryota</taxon>
        <taxon>Metazoa</taxon>
        <taxon>Spiralia</taxon>
        <taxon>Lophotrochozoa</taxon>
        <taxon>Annelida</taxon>
        <taxon>Clitellata</taxon>
        <taxon>Hirudinea</taxon>
        <taxon>Rhynchobdellida</taxon>
        <taxon>Glossiphoniidae</taxon>
        <taxon>Helobdella</taxon>
    </lineage>
</organism>
<gene>
    <name evidence="3" type="primary">20214514</name>
    <name evidence="2" type="ORF">HELRODRAFT_70743</name>
</gene>
<dbReference type="eggNOG" id="KOG4611">
    <property type="taxonomic scope" value="Eukaryota"/>
</dbReference>
<sequence length="669" mass="78194">YPIAGSFLGLRSASEGHLQLCPSSYRARNMAFTFGTNFKQKCQVLVDDLYKTSLYQPLYFDAFVQYEVERQTLLYAVPLLITNIQSWKDDYSKKYDDVSSWILTRRFFMVDNIIGRMEDSSDHHVMYVQSLKIFTSLQKDTTTGLIYPPYIELTYASVSKKDSGKSVEVFFSSIYSMDMTRHERDMWISLGVMMVVAFIATIIDTWSWSNRSGQVSINCLTLVQCFFIMSGHLANAIFIVLVPSSVWIFIFYKNQKQVSILPHDGLHNEQFLSFLICACLLKLLHVIHLIFTQVNVDIFLVDWEKPTKIETNQQQQRQLQQQQQLTPSVWRMYLVANEWNEIQTFRKTNTIVQFILVVFFLEVVGLGYLSTMDPFNKLRNSNYNNNANNDDAENIFIVHSHLFRFAWICIVYLTVGICQIIFVLLIYERFFEDKIRQFVDLCSTCNISMFIFSSDLYGYYIHGRSVHGRSDVGLRQMHENFAREEKDIVSKRGLLPDDEEQTFEIIVSNKLRNNIDRITKPVLYSQNNRTSAIGGIDKEIEQSVEAHYVMNQTLMAYIDHTLTDVDYIVKKKSLLEALLNFEFQFQTFLGTFYRDNGHSFDCVLFYGHEMTLMMFEVLLMTCMDLIFTNYVLDAIITYVLMEIVLRSFRDSFGRSNLARKTMVDKRFLI</sequence>
<dbReference type="PANTHER" id="PTHR21274">
    <property type="entry name" value="MECKELIN"/>
    <property type="match status" value="1"/>
</dbReference>
<name>T1G0B6_HELRO</name>
<keyword evidence="1" id="KW-0812">Transmembrane</keyword>
<dbReference type="KEGG" id="hro:HELRODRAFT_70743"/>
<dbReference type="FunCoup" id="T1G0B6">
    <property type="interactions" value="66"/>
</dbReference>
<reference evidence="3" key="3">
    <citation type="submission" date="2015-06" db="UniProtKB">
        <authorList>
            <consortium name="EnsemblMetazoa"/>
        </authorList>
    </citation>
    <scope>IDENTIFICATION</scope>
</reference>
<dbReference type="OMA" id="FDLESWM"/>
<dbReference type="HOGENOM" id="CLU_010935_0_0_1"/>
<proteinExistence type="predicted"/>
<dbReference type="PANTHER" id="PTHR21274:SF0">
    <property type="entry name" value="MECKELIN"/>
    <property type="match status" value="1"/>
</dbReference>
<dbReference type="CTD" id="20214514"/>
<keyword evidence="1" id="KW-1133">Transmembrane helix</keyword>